<dbReference type="AlphaFoldDB" id="A0A1M7TF50"/>
<gene>
    <name evidence="2" type="ORF">SAMN02745728_01930</name>
</gene>
<feature type="transmembrane region" description="Helical" evidence="1">
    <location>
        <begin position="74"/>
        <end position="92"/>
    </location>
</feature>
<feature type="transmembrane region" description="Helical" evidence="1">
    <location>
        <begin position="16"/>
        <end position="40"/>
    </location>
</feature>
<reference evidence="2 3" key="1">
    <citation type="submission" date="2016-12" db="EMBL/GenBank/DDBJ databases">
        <authorList>
            <person name="Song W.-J."/>
            <person name="Kurnit D.M."/>
        </authorList>
    </citation>
    <scope>NUCLEOTIDE SEQUENCE [LARGE SCALE GENOMIC DNA]</scope>
    <source>
        <strain evidence="2 3">DSM 11393</strain>
    </source>
</reference>
<evidence type="ECO:0000256" key="1">
    <source>
        <dbReference type="SAM" id="Phobius"/>
    </source>
</evidence>
<sequence>MSNPTKPAKVRVKSNTAYFLGIFSIIFGCYLLFLHLYYIVARTLYYSDLYLNMTFWVSYIDNNAFLSNLLERSYLALGILGPSIGIIPALYGRDKFSNGRILSLIGLIFNLILMILSVLLIFVATMFECPVQ</sequence>
<protein>
    <submittedName>
        <fullName evidence="2">Uncharacterized protein</fullName>
    </submittedName>
</protein>
<dbReference type="Proteomes" id="UP000186469">
    <property type="component" value="Unassembled WGS sequence"/>
</dbReference>
<feature type="transmembrane region" description="Helical" evidence="1">
    <location>
        <begin position="104"/>
        <end position="127"/>
    </location>
</feature>
<evidence type="ECO:0000313" key="3">
    <source>
        <dbReference type="Proteomes" id="UP000186469"/>
    </source>
</evidence>
<dbReference type="EMBL" id="FRDI01000011">
    <property type="protein sequence ID" value="SHN69288.1"/>
    <property type="molecule type" value="Genomic_DNA"/>
</dbReference>
<dbReference type="PROSITE" id="PS51257">
    <property type="entry name" value="PROKAR_LIPOPROTEIN"/>
    <property type="match status" value="1"/>
</dbReference>
<organism evidence="2 3">
    <name type="scientific">Desulfovibrio litoralis DSM 11393</name>
    <dbReference type="NCBI Taxonomy" id="1121455"/>
    <lineage>
        <taxon>Bacteria</taxon>
        <taxon>Pseudomonadati</taxon>
        <taxon>Thermodesulfobacteriota</taxon>
        <taxon>Desulfovibrionia</taxon>
        <taxon>Desulfovibrionales</taxon>
        <taxon>Desulfovibrionaceae</taxon>
        <taxon>Desulfovibrio</taxon>
    </lineage>
</organism>
<name>A0A1M7TF50_9BACT</name>
<dbReference type="STRING" id="1121455.SAMN02745728_01930"/>
<proteinExistence type="predicted"/>
<keyword evidence="1" id="KW-0812">Transmembrane</keyword>
<accession>A0A1M7TF50</accession>
<keyword evidence="3" id="KW-1185">Reference proteome</keyword>
<evidence type="ECO:0000313" key="2">
    <source>
        <dbReference type="EMBL" id="SHN69288.1"/>
    </source>
</evidence>
<keyword evidence="1" id="KW-0472">Membrane</keyword>
<keyword evidence="1" id="KW-1133">Transmembrane helix</keyword>